<protein>
    <recommendedName>
        <fullName evidence="1">JmjC domain-containing protein</fullName>
    </recommendedName>
</protein>
<name>A0AAE0IW13_9PEZI</name>
<reference evidence="2" key="1">
    <citation type="journal article" date="2023" name="Mol. Phylogenet. Evol.">
        <title>Genome-scale phylogeny and comparative genomics of the fungal order Sordariales.</title>
        <authorList>
            <person name="Hensen N."/>
            <person name="Bonometti L."/>
            <person name="Westerberg I."/>
            <person name="Brannstrom I.O."/>
            <person name="Guillou S."/>
            <person name="Cros-Aarteil S."/>
            <person name="Calhoun S."/>
            <person name="Haridas S."/>
            <person name="Kuo A."/>
            <person name="Mondo S."/>
            <person name="Pangilinan J."/>
            <person name="Riley R."/>
            <person name="LaButti K."/>
            <person name="Andreopoulos B."/>
            <person name="Lipzen A."/>
            <person name="Chen C."/>
            <person name="Yan M."/>
            <person name="Daum C."/>
            <person name="Ng V."/>
            <person name="Clum A."/>
            <person name="Steindorff A."/>
            <person name="Ohm R.A."/>
            <person name="Martin F."/>
            <person name="Silar P."/>
            <person name="Natvig D.O."/>
            <person name="Lalanne C."/>
            <person name="Gautier V."/>
            <person name="Ament-Velasquez S.L."/>
            <person name="Kruys A."/>
            <person name="Hutchinson M.I."/>
            <person name="Powell A.J."/>
            <person name="Barry K."/>
            <person name="Miller A.N."/>
            <person name="Grigoriev I.V."/>
            <person name="Debuchy R."/>
            <person name="Gladieux P."/>
            <person name="Hiltunen Thoren M."/>
            <person name="Johannesson H."/>
        </authorList>
    </citation>
    <scope>NUCLEOTIDE SEQUENCE</scope>
    <source>
        <strain evidence="2">SMH4131-1</strain>
    </source>
</reference>
<evidence type="ECO:0000313" key="2">
    <source>
        <dbReference type="EMBL" id="KAK3332189.1"/>
    </source>
</evidence>
<dbReference type="Pfam" id="PF13621">
    <property type="entry name" value="Cupin_8"/>
    <property type="match status" value="1"/>
</dbReference>
<dbReference type="SUPFAM" id="SSF51197">
    <property type="entry name" value="Clavaminate synthase-like"/>
    <property type="match status" value="1"/>
</dbReference>
<dbReference type="Gene3D" id="2.60.120.650">
    <property type="entry name" value="Cupin"/>
    <property type="match status" value="1"/>
</dbReference>
<dbReference type="EMBL" id="JAUEPO010000002">
    <property type="protein sequence ID" value="KAK3332189.1"/>
    <property type="molecule type" value="Genomic_DNA"/>
</dbReference>
<dbReference type="PANTHER" id="PTHR12461:SF105">
    <property type="entry name" value="HYPOXIA-INDUCIBLE FACTOR 1-ALPHA INHIBITOR"/>
    <property type="match status" value="1"/>
</dbReference>
<dbReference type="Proteomes" id="UP001286456">
    <property type="component" value="Unassembled WGS sequence"/>
</dbReference>
<dbReference type="InterPro" id="IPR041667">
    <property type="entry name" value="Cupin_8"/>
</dbReference>
<keyword evidence="3" id="KW-1185">Reference proteome</keyword>
<accession>A0AAE0IW13</accession>
<gene>
    <name evidence="2" type="ORF">B0T19DRAFT_97691</name>
</gene>
<organism evidence="2 3">
    <name type="scientific">Cercophora scortea</name>
    <dbReference type="NCBI Taxonomy" id="314031"/>
    <lineage>
        <taxon>Eukaryota</taxon>
        <taxon>Fungi</taxon>
        <taxon>Dikarya</taxon>
        <taxon>Ascomycota</taxon>
        <taxon>Pezizomycotina</taxon>
        <taxon>Sordariomycetes</taxon>
        <taxon>Sordariomycetidae</taxon>
        <taxon>Sordariales</taxon>
        <taxon>Lasiosphaeriaceae</taxon>
        <taxon>Cercophora</taxon>
    </lineage>
</organism>
<feature type="domain" description="JmjC" evidence="1">
    <location>
        <begin position="190"/>
        <end position="356"/>
    </location>
</feature>
<dbReference type="PANTHER" id="PTHR12461">
    <property type="entry name" value="HYPOXIA-INDUCIBLE FACTOR 1 ALPHA INHIBITOR-RELATED"/>
    <property type="match status" value="1"/>
</dbReference>
<comment type="caution">
    <text evidence="2">The sequence shown here is derived from an EMBL/GenBank/DDBJ whole genome shotgun (WGS) entry which is preliminary data.</text>
</comment>
<sequence length="356" mass="39863">MFRRSCKRAVSSARLVANPTNCRRTKIVLGGFRCVSTVRQADGPMSVVEFRPFFEAAKPLVIKDQSHATGLDDATIPELPALTKWFAASPQGQGSILAPYLKQYSGFQLPYELIHHQVAESSDYATSYIPEFLSWLSESEEPLHKPMAAILKSHISSLPPVQNPNTQFLQFEAPLELIMAGLLYNQQLPHAQPVQQLYVAQASLNELPRELQDDVPTPELVKKAGKGDVYNSSIWLGLEPTYTPFHRDPNPNIFVQMCSSKVVRLLPPRRGEQVFLQAQARLGQTGNSRIRGPEMMQGAERQVLLDAIWGAEAPDDIREAHVNPRDMLFIPKGWWHSVKSADGKGGLNASVNWWFR</sequence>
<proteinExistence type="predicted"/>
<dbReference type="PROSITE" id="PS51184">
    <property type="entry name" value="JMJC"/>
    <property type="match status" value="1"/>
</dbReference>
<reference evidence="2" key="2">
    <citation type="submission" date="2023-06" db="EMBL/GenBank/DDBJ databases">
        <authorList>
            <consortium name="Lawrence Berkeley National Laboratory"/>
            <person name="Haridas S."/>
            <person name="Hensen N."/>
            <person name="Bonometti L."/>
            <person name="Westerberg I."/>
            <person name="Brannstrom I.O."/>
            <person name="Guillou S."/>
            <person name="Cros-Aarteil S."/>
            <person name="Calhoun S."/>
            <person name="Kuo A."/>
            <person name="Mondo S."/>
            <person name="Pangilinan J."/>
            <person name="Riley R."/>
            <person name="Labutti K."/>
            <person name="Andreopoulos B."/>
            <person name="Lipzen A."/>
            <person name="Chen C."/>
            <person name="Yanf M."/>
            <person name="Daum C."/>
            <person name="Ng V."/>
            <person name="Clum A."/>
            <person name="Steindorff A."/>
            <person name="Ohm R."/>
            <person name="Martin F."/>
            <person name="Silar P."/>
            <person name="Natvig D."/>
            <person name="Lalanne C."/>
            <person name="Gautier V."/>
            <person name="Ament-Velasquez S.L."/>
            <person name="Kruys A."/>
            <person name="Hutchinson M.I."/>
            <person name="Powell A.J."/>
            <person name="Barry K."/>
            <person name="Miller A.N."/>
            <person name="Grigoriev I.V."/>
            <person name="Debuchy R."/>
            <person name="Gladieux P."/>
            <person name="Thoren M.H."/>
            <person name="Johannesson H."/>
        </authorList>
    </citation>
    <scope>NUCLEOTIDE SEQUENCE</scope>
    <source>
        <strain evidence="2">SMH4131-1</strain>
    </source>
</reference>
<evidence type="ECO:0000259" key="1">
    <source>
        <dbReference type="PROSITE" id="PS51184"/>
    </source>
</evidence>
<evidence type="ECO:0000313" key="3">
    <source>
        <dbReference type="Proteomes" id="UP001286456"/>
    </source>
</evidence>
<dbReference type="InterPro" id="IPR003347">
    <property type="entry name" value="JmjC_dom"/>
</dbReference>
<dbReference type="AlphaFoldDB" id="A0AAE0IW13"/>